<dbReference type="SUPFAM" id="SSF51726">
    <property type="entry name" value="UROD/MetE-like"/>
    <property type="match status" value="1"/>
</dbReference>
<dbReference type="Proteomes" id="UP000095544">
    <property type="component" value="Unassembled WGS sequence"/>
</dbReference>
<dbReference type="GO" id="GO:0006779">
    <property type="term" value="P:porphyrin-containing compound biosynthetic process"/>
    <property type="evidence" value="ECO:0007669"/>
    <property type="project" value="InterPro"/>
</dbReference>
<organism evidence="2 3">
    <name type="scientific">Faecalicatena contorta</name>
    <dbReference type="NCBI Taxonomy" id="39482"/>
    <lineage>
        <taxon>Bacteria</taxon>
        <taxon>Bacillati</taxon>
        <taxon>Bacillota</taxon>
        <taxon>Clostridia</taxon>
        <taxon>Lachnospirales</taxon>
        <taxon>Lachnospiraceae</taxon>
        <taxon>Faecalicatena</taxon>
    </lineage>
</organism>
<dbReference type="RefSeq" id="WP_055152812.1">
    <property type="nucleotide sequence ID" value="NZ_CYZU01000015.1"/>
</dbReference>
<evidence type="ECO:0000313" key="2">
    <source>
        <dbReference type="EMBL" id="CUO34281.1"/>
    </source>
</evidence>
<dbReference type="AlphaFoldDB" id="A0A174E9D6"/>
<dbReference type="STRING" id="39482.ERS852491_01923"/>
<dbReference type="InterPro" id="IPR052024">
    <property type="entry name" value="Methanogen_methyltrans"/>
</dbReference>
<dbReference type="EMBL" id="CYZU01000015">
    <property type="protein sequence ID" value="CUO34281.1"/>
    <property type="molecule type" value="Genomic_DNA"/>
</dbReference>
<dbReference type="GO" id="GO:0004853">
    <property type="term" value="F:uroporphyrinogen decarboxylase activity"/>
    <property type="evidence" value="ECO:0007669"/>
    <property type="project" value="InterPro"/>
</dbReference>
<gene>
    <name evidence="2" type="ORF">ERS852491_01923</name>
</gene>
<sequence length="345" mass="38236">MTGKERFLAAAARQPLDRPPIWMSAPIGEEMNILCRYFGVSNWHELQVKAGDDVYAFDIPYDSGYATSIAAAFDWYRNGSNVDPDHRTLTADGCFKAAQEISDLDFFDWPDPRKYIDAEEVRRRCAMAPDGRATLAQVWSAHFQDTCAAFGMETALMNMVSNPEIYMAVDDKIVDFYLKANEVVFESTKGMLDAIIIANDFGSQQGLMLSREMIHDFVMPGAKKIIEQAHSYGVKVIYHSCGAIFDAMPELIEAGADFIHPLQATAVGMDPSRIKDTYGESVSFCGGIDIQELLPNGTPEEVRAKVRQLREIFPTGLVLSPSQGTILDDVPPENIAAMLDEALKP</sequence>
<dbReference type="GO" id="GO:0008168">
    <property type="term" value="F:methyltransferase activity"/>
    <property type="evidence" value="ECO:0007669"/>
    <property type="project" value="UniProtKB-KW"/>
</dbReference>
<dbReference type="OrthoDB" id="9815759at2"/>
<keyword evidence="2" id="KW-0489">Methyltransferase</keyword>
<dbReference type="InterPro" id="IPR038071">
    <property type="entry name" value="UROD/MetE-like_sf"/>
</dbReference>
<evidence type="ECO:0000259" key="1">
    <source>
        <dbReference type="Pfam" id="PF01208"/>
    </source>
</evidence>
<dbReference type="InterPro" id="IPR000257">
    <property type="entry name" value="Uroporphyrinogen_deCOase"/>
</dbReference>
<accession>A0A174E9D6</accession>
<dbReference type="PANTHER" id="PTHR47099">
    <property type="entry name" value="METHYLCOBAMIDE:COM METHYLTRANSFERASE MTBA"/>
    <property type="match status" value="1"/>
</dbReference>
<feature type="domain" description="Uroporphyrinogen decarboxylase (URO-D)" evidence="1">
    <location>
        <begin position="149"/>
        <end position="341"/>
    </location>
</feature>
<protein>
    <submittedName>
        <fullName evidence="2">Methylcobalamin:coenzyme M methyltransferase</fullName>
    </submittedName>
</protein>
<dbReference type="Gene3D" id="3.20.20.210">
    <property type="match status" value="1"/>
</dbReference>
<name>A0A174E9D6_9FIRM</name>
<proteinExistence type="predicted"/>
<dbReference type="PANTHER" id="PTHR47099:SF1">
    <property type="entry name" value="METHYLCOBAMIDE:COM METHYLTRANSFERASE MTBA"/>
    <property type="match status" value="1"/>
</dbReference>
<evidence type="ECO:0000313" key="3">
    <source>
        <dbReference type="Proteomes" id="UP000095544"/>
    </source>
</evidence>
<reference evidence="2 3" key="1">
    <citation type="submission" date="2015-09" db="EMBL/GenBank/DDBJ databases">
        <authorList>
            <consortium name="Pathogen Informatics"/>
        </authorList>
    </citation>
    <scope>NUCLEOTIDE SEQUENCE [LARGE SCALE GENOMIC DNA]</scope>
    <source>
        <strain evidence="2 3">2789STDY5834876</strain>
    </source>
</reference>
<dbReference type="Pfam" id="PF01208">
    <property type="entry name" value="URO-D"/>
    <property type="match status" value="1"/>
</dbReference>
<keyword evidence="2" id="KW-0808">Transferase</keyword>
<dbReference type="GO" id="GO:0032259">
    <property type="term" value="P:methylation"/>
    <property type="evidence" value="ECO:0007669"/>
    <property type="project" value="UniProtKB-KW"/>
</dbReference>